<dbReference type="PANTHER" id="PTHR44846:SF1">
    <property type="entry name" value="MANNOSYL-D-GLYCERATE TRANSPORT_METABOLISM SYSTEM REPRESSOR MNGR-RELATED"/>
    <property type="match status" value="1"/>
</dbReference>
<dbReference type="Proteomes" id="UP000312512">
    <property type="component" value="Unassembled WGS sequence"/>
</dbReference>
<dbReference type="Pfam" id="PF00392">
    <property type="entry name" value="GntR"/>
    <property type="match status" value="1"/>
</dbReference>
<dbReference type="InterPro" id="IPR036388">
    <property type="entry name" value="WH-like_DNA-bd_sf"/>
</dbReference>
<dbReference type="PRINTS" id="PR00035">
    <property type="entry name" value="HTHGNTR"/>
</dbReference>
<dbReference type="InterPro" id="IPR050679">
    <property type="entry name" value="Bact_HTH_transcr_reg"/>
</dbReference>
<dbReference type="InterPro" id="IPR028978">
    <property type="entry name" value="Chorismate_lyase_/UTRA_dom_sf"/>
</dbReference>
<evidence type="ECO:0000313" key="6">
    <source>
        <dbReference type="Proteomes" id="UP000312512"/>
    </source>
</evidence>
<dbReference type="Gene3D" id="3.40.1410.10">
    <property type="entry name" value="Chorismate lyase-like"/>
    <property type="match status" value="1"/>
</dbReference>
<dbReference type="SUPFAM" id="SSF64288">
    <property type="entry name" value="Chorismate lyase-like"/>
    <property type="match status" value="1"/>
</dbReference>
<dbReference type="InterPro" id="IPR000524">
    <property type="entry name" value="Tscrpt_reg_HTH_GntR"/>
</dbReference>
<dbReference type="GO" id="GO:0045892">
    <property type="term" value="P:negative regulation of DNA-templated transcription"/>
    <property type="evidence" value="ECO:0007669"/>
    <property type="project" value="TreeGrafter"/>
</dbReference>
<reference evidence="5 6" key="1">
    <citation type="submission" date="2019-10" db="EMBL/GenBank/DDBJ databases">
        <title>Nonomuraea sp. nov., isolated from Phyllanthus amarus.</title>
        <authorList>
            <person name="Klykleung N."/>
            <person name="Tanasupawat S."/>
        </authorList>
    </citation>
    <scope>NUCLEOTIDE SEQUENCE [LARGE SCALE GENOMIC DNA]</scope>
    <source>
        <strain evidence="5 6">PA1-10</strain>
    </source>
</reference>
<dbReference type="Gene3D" id="1.10.10.10">
    <property type="entry name" value="Winged helix-like DNA-binding domain superfamily/Winged helix DNA-binding domain"/>
    <property type="match status" value="1"/>
</dbReference>
<dbReference type="RefSeq" id="WP_139634097.1">
    <property type="nucleotide sequence ID" value="NZ_VDLX02000012.1"/>
</dbReference>
<protein>
    <submittedName>
        <fullName evidence="5">UTRA domain-containing protein</fullName>
    </submittedName>
</protein>
<evidence type="ECO:0000256" key="3">
    <source>
        <dbReference type="ARBA" id="ARBA00023163"/>
    </source>
</evidence>
<gene>
    <name evidence="5" type="ORF">FH608_030570</name>
</gene>
<feature type="compositionally biased region" description="Basic and acidic residues" evidence="4">
    <location>
        <begin position="1"/>
        <end position="12"/>
    </location>
</feature>
<keyword evidence="6" id="KW-1185">Reference proteome</keyword>
<keyword evidence="2" id="KW-0238">DNA-binding</keyword>
<dbReference type="EMBL" id="VDLX02000012">
    <property type="protein sequence ID" value="KAB8191596.1"/>
    <property type="molecule type" value="Genomic_DNA"/>
</dbReference>
<evidence type="ECO:0000256" key="2">
    <source>
        <dbReference type="ARBA" id="ARBA00023125"/>
    </source>
</evidence>
<dbReference type="GO" id="GO:0003677">
    <property type="term" value="F:DNA binding"/>
    <property type="evidence" value="ECO:0007669"/>
    <property type="project" value="UniProtKB-KW"/>
</dbReference>
<dbReference type="OrthoDB" id="8584262at2"/>
<dbReference type="PROSITE" id="PS50949">
    <property type="entry name" value="HTH_GNTR"/>
    <property type="match status" value="1"/>
</dbReference>
<accession>A0A5C4W240</accession>
<feature type="region of interest" description="Disordered" evidence="4">
    <location>
        <begin position="1"/>
        <end position="24"/>
    </location>
</feature>
<dbReference type="CDD" id="cd07377">
    <property type="entry name" value="WHTH_GntR"/>
    <property type="match status" value="1"/>
</dbReference>
<keyword evidence="1" id="KW-0805">Transcription regulation</keyword>
<organism evidence="5 6">
    <name type="scientific">Nonomuraea phyllanthi</name>
    <dbReference type="NCBI Taxonomy" id="2219224"/>
    <lineage>
        <taxon>Bacteria</taxon>
        <taxon>Bacillati</taxon>
        <taxon>Actinomycetota</taxon>
        <taxon>Actinomycetes</taxon>
        <taxon>Streptosporangiales</taxon>
        <taxon>Streptosporangiaceae</taxon>
        <taxon>Nonomuraea</taxon>
    </lineage>
</organism>
<dbReference type="SUPFAM" id="SSF46785">
    <property type="entry name" value="Winged helix' DNA-binding domain"/>
    <property type="match status" value="1"/>
</dbReference>
<name>A0A5C4W240_9ACTN</name>
<dbReference type="SMART" id="SM00345">
    <property type="entry name" value="HTH_GNTR"/>
    <property type="match status" value="1"/>
</dbReference>
<evidence type="ECO:0000313" key="5">
    <source>
        <dbReference type="EMBL" id="KAB8191596.1"/>
    </source>
</evidence>
<evidence type="ECO:0000256" key="4">
    <source>
        <dbReference type="SAM" id="MobiDB-lite"/>
    </source>
</evidence>
<proteinExistence type="predicted"/>
<dbReference type="PANTHER" id="PTHR44846">
    <property type="entry name" value="MANNOSYL-D-GLYCERATE TRANSPORT/METABOLISM SYSTEM REPRESSOR MNGR-RELATED"/>
    <property type="match status" value="1"/>
</dbReference>
<comment type="caution">
    <text evidence="5">The sequence shown here is derived from an EMBL/GenBank/DDBJ whole genome shotgun (WGS) entry which is preliminary data.</text>
</comment>
<dbReference type="SMART" id="SM00866">
    <property type="entry name" value="UTRA"/>
    <property type="match status" value="1"/>
</dbReference>
<dbReference type="InterPro" id="IPR036390">
    <property type="entry name" value="WH_DNA-bd_sf"/>
</dbReference>
<dbReference type="AlphaFoldDB" id="A0A5C4W240"/>
<keyword evidence="3" id="KW-0804">Transcription</keyword>
<dbReference type="Pfam" id="PF07702">
    <property type="entry name" value="UTRA"/>
    <property type="match status" value="1"/>
</dbReference>
<dbReference type="GO" id="GO:0003700">
    <property type="term" value="F:DNA-binding transcription factor activity"/>
    <property type="evidence" value="ECO:0007669"/>
    <property type="project" value="InterPro"/>
</dbReference>
<evidence type="ECO:0000256" key="1">
    <source>
        <dbReference type="ARBA" id="ARBA00023015"/>
    </source>
</evidence>
<dbReference type="InterPro" id="IPR011663">
    <property type="entry name" value="UTRA"/>
</dbReference>
<sequence length="257" mass="28342">MPRPRHEPRDVAPEVFSPGGGGPKGKHIKDVLTALVLDMRDGALLPSERVLAERFGVARMTARGAIDDLEARGLVRRVAGRGTFVQHPTLVHSDTFRSFSEDMRARGMVPGARSYRGRTRPAPRDVAARLGLAAGDPVHSIERVRTADGVPMALERTNLSAERFPGLLTEMGRDDSLFEILARVFGVRLESAEQTVSISRLSRVEARRLEVPDYEPAFLVERVAVDTMGNAVEFGRSLYRGDRYVIQMHVGRPPAPD</sequence>